<protein>
    <submittedName>
        <fullName evidence="1">Uncharacterized protein</fullName>
    </submittedName>
</protein>
<dbReference type="EMBL" id="OX597838">
    <property type="protein sequence ID" value="CAI9740997.1"/>
    <property type="molecule type" value="Genomic_DNA"/>
</dbReference>
<proteinExistence type="predicted"/>
<dbReference type="PANTHER" id="PTHR46409:SF1">
    <property type="entry name" value="HTH PSQ-TYPE DOMAIN-CONTAINING PROTEIN"/>
    <property type="match status" value="1"/>
</dbReference>
<evidence type="ECO:0000313" key="1">
    <source>
        <dbReference type="EMBL" id="CAI9740997.1"/>
    </source>
</evidence>
<dbReference type="PANTHER" id="PTHR46409">
    <property type="entry name" value="HTH PSQ-TYPE DOMAIN-CONTAINING PROTEIN"/>
    <property type="match status" value="1"/>
</dbReference>
<evidence type="ECO:0000313" key="2">
    <source>
        <dbReference type="Proteomes" id="UP001162480"/>
    </source>
</evidence>
<gene>
    <name evidence="1" type="ORF">OCTVUL_1B031374</name>
</gene>
<organism evidence="1 2">
    <name type="scientific">Octopus vulgaris</name>
    <name type="common">Common octopus</name>
    <dbReference type="NCBI Taxonomy" id="6645"/>
    <lineage>
        <taxon>Eukaryota</taxon>
        <taxon>Metazoa</taxon>
        <taxon>Spiralia</taxon>
        <taxon>Lophotrochozoa</taxon>
        <taxon>Mollusca</taxon>
        <taxon>Cephalopoda</taxon>
        <taxon>Coleoidea</taxon>
        <taxon>Octopodiformes</taxon>
        <taxon>Octopoda</taxon>
        <taxon>Incirrata</taxon>
        <taxon>Octopodidae</taxon>
        <taxon>Octopus</taxon>
    </lineage>
</organism>
<name>A0AA36BWM0_OCTVU</name>
<sequence>MALKNSGKMAHARWLTTANRMLWLYVATENPPNTMKSIVAYLIKVYVPTKLNTSSENGALNVFKTIEFSREMDETVLAMINDERNHIRELGRRGIRQVRTLYKGKSVRPFVIPALNFAVLNDIDIINWQDTIVTEPPLTQELSDEEINTFIQPCHNHAVERCVKLVTEA</sequence>
<dbReference type="Proteomes" id="UP001162480">
    <property type="component" value="Chromosome 25"/>
</dbReference>
<reference evidence="1" key="1">
    <citation type="submission" date="2023-08" db="EMBL/GenBank/DDBJ databases">
        <authorList>
            <person name="Alioto T."/>
            <person name="Alioto T."/>
            <person name="Gomez Garrido J."/>
        </authorList>
    </citation>
    <scope>NUCLEOTIDE SEQUENCE</scope>
</reference>
<keyword evidence="2" id="KW-1185">Reference proteome</keyword>
<dbReference type="AlphaFoldDB" id="A0AA36BWM0"/>
<accession>A0AA36BWM0</accession>